<reference evidence="2 3" key="1">
    <citation type="submission" date="2020-08" db="EMBL/GenBank/DDBJ databases">
        <title>novel species in genus Nocardioides.</title>
        <authorList>
            <person name="Zhang G."/>
        </authorList>
    </citation>
    <scope>NUCLEOTIDE SEQUENCE [LARGE SCALE GENOMIC DNA]</scope>
    <source>
        <strain evidence="2 3">SC8A-24</strain>
    </source>
</reference>
<name>A0ABR6U683_9ACTN</name>
<keyword evidence="3" id="KW-1185">Reference proteome</keyword>
<dbReference type="EMBL" id="JACMYC010000003">
    <property type="protein sequence ID" value="MBC2959939.1"/>
    <property type="molecule type" value="Genomic_DNA"/>
</dbReference>
<organism evidence="2 3">
    <name type="scientific">Nocardioides deserti</name>
    <dbReference type="NCBI Taxonomy" id="1588644"/>
    <lineage>
        <taxon>Bacteria</taxon>
        <taxon>Bacillati</taxon>
        <taxon>Actinomycetota</taxon>
        <taxon>Actinomycetes</taxon>
        <taxon>Propionibacteriales</taxon>
        <taxon>Nocardioidaceae</taxon>
        <taxon>Nocardioides</taxon>
    </lineage>
</organism>
<evidence type="ECO:0000256" key="1">
    <source>
        <dbReference type="SAM" id="MobiDB-lite"/>
    </source>
</evidence>
<accession>A0ABR6U683</accession>
<sequence>MSHEHQHDATDQDRIDRRAELLPEEETVGSADPEAQAEAILEESDARTEDPEGTQGEFGQTGARTSEQASHTPTGA</sequence>
<evidence type="ECO:0000313" key="3">
    <source>
        <dbReference type="Proteomes" id="UP000604001"/>
    </source>
</evidence>
<proteinExistence type="predicted"/>
<dbReference type="Proteomes" id="UP000604001">
    <property type="component" value="Unassembled WGS sequence"/>
</dbReference>
<gene>
    <name evidence="2" type="ORF">H7344_06495</name>
</gene>
<feature type="compositionally biased region" description="Basic and acidic residues" evidence="1">
    <location>
        <begin position="1"/>
        <end position="21"/>
    </location>
</feature>
<protein>
    <submittedName>
        <fullName evidence="2">Uncharacterized protein</fullName>
    </submittedName>
</protein>
<dbReference type="RefSeq" id="WP_186345202.1">
    <property type="nucleotide sequence ID" value="NZ_BMMR01000003.1"/>
</dbReference>
<comment type="caution">
    <text evidence="2">The sequence shown here is derived from an EMBL/GenBank/DDBJ whole genome shotgun (WGS) entry which is preliminary data.</text>
</comment>
<feature type="region of interest" description="Disordered" evidence="1">
    <location>
        <begin position="1"/>
        <end position="76"/>
    </location>
</feature>
<feature type="compositionally biased region" description="Polar residues" evidence="1">
    <location>
        <begin position="62"/>
        <end position="76"/>
    </location>
</feature>
<evidence type="ECO:0000313" key="2">
    <source>
        <dbReference type="EMBL" id="MBC2959939.1"/>
    </source>
</evidence>